<organism evidence="1 2">
    <name type="scientific">Alligator mississippiensis</name>
    <name type="common">American alligator</name>
    <dbReference type="NCBI Taxonomy" id="8496"/>
    <lineage>
        <taxon>Eukaryota</taxon>
        <taxon>Metazoa</taxon>
        <taxon>Chordata</taxon>
        <taxon>Craniata</taxon>
        <taxon>Vertebrata</taxon>
        <taxon>Euteleostomi</taxon>
        <taxon>Archelosauria</taxon>
        <taxon>Archosauria</taxon>
        <taxon>Crocodylia</taxon>
        <taxon>Alligatoridae</taxon>
        <taxon>Alligatorinae</taxon>
        <taxon>Alligator</taxon>
    </lineage>
</organism>
<sequence length="88" mass="9671">MEASVSSDSAANPTCCYEFWLQNAASLACDDSFPSTQVCDIFRDKPIQNLVGTSEHGWDWIELKQNGRKMCAAAPPRAGWIDVHVLAP</sequence>
<protein>
    <submittedName>
        <fullName evidence="1">Uncharacterized protein</fullName>
    </submittedName>
</protein>
<evidence type="ECO:0000313" key="2">
    <source>
        <dbReference type="Proteomes" id="UP000050525"/>
    </source>
</evidence>
<gene>
    <name evidence="1" type="ORF">Y1Q_0004488</name>
</gene>
<dbReference type="AlphaFoldDB" id="A0A151NY41"/>
<comment type="caution">
    <text evidence="1">The sequence shown here is derived from an EMBL/GenBank/DDBJ whole genome shotgun (WGS) entry which is preliminary data.</text>
</comment>
<proteinExistence type="predicted"/>
<name>A0A151NY41_ALLMI</name>
<keyword evidence="2" id="KW-1185">Reference proteome</keyword>
<evidence type="ECO:0000313" key="1">
    <source>
        <dbReference type="EMBL" id="KYO41791.1"/>
    </source>
</evidence>
<dbReference type="EMBL" id="AKHW03001603">
    <property type="protein sequence ID" value="KYO41791.1"/>
    <property type="molecule type" value="Genomic_DNA"/>
</dbReference>
<accession>A0A151NY41</accession>
<dbReference type="Proteomes" id="UP000050525">
    <property type="component" value="Unassembled WGS sequence"/>
</dbReference>
<reference evidence="1 2" key="1">
    <citation type="journal article" date="2012" name="Genome Biol.">
        <title>Sequencing three crocodilian genomes to illuminate the evolution of archosaurs and amniotes.</title>
        <authorList>
            <person name="St John J.A."/>
            <person name="Braun E.L."/>
            <person name="Isberg S.R."/>
            <person name="Miles L.G."/>
            <person name="Chong A.Y."/>
            <person name="Gongora J."/>
            <person name="Dalzell P."/>
            <person name="Moran C."/>
            <person name="Bed'hom B."/>
            <person name="Abzhanov A."/>
            <person name="Burgess S.C."/>
            <person name="Cooksey A.M."/>
            <person name="Castoe T.A."/>
            <person name="Crawford N.G."/>
            <person name="Densmore L.D."/>
            <person name="Drew J.C."/>
            <person name="Edwards S.V."/>
            <person name="Faircloth B.C."/>
            <person name="Fujita M.K."/>
            <person name="Greenwold M.J."/>
            <person name="Hoffmann F.G."/>
            <person name="Howard J.M."/>
            <person name="Iguchi T."/>
            <person name="Janes D.E."/>
            <person name="Khan S.Y."/>
            <person name="Kohno S."/>
            <person name="de Koning A.J."/>
            <person name="Lance S.L."/>
            <person name="McCarthy F.M."/>
            <person name="McCormack J.E."/>
            <person name="Merchant M.E."/>
            <person name="Peterson D.G."/>
            <person name="Pollock D.D."/>
            <person name="Pourmand N."/>
            <person name="Raney B.J."/>
            <person name="Roessler K.A."/>
            <person name="Sanford J.R."/>
            <person name="Sawyer R.H."/>
            <person name="Schmidt C.J."/>
            <person name="Triplett E.W."/>
            <person name="Tuberville T.D."/>
            <person name="Venegas-Anaya M."/>
            <person name="Howard J.T."/>
            <person name="Jarvis E.D."/>
            <person name="Guillette L.J.Jr."/>
            <person name="Glenn T.C."/>
            <person name="Green R.E."/>
            <person name="Ray D.A."/>
        </authorList>
    </citation>
    <scope>NUCLEOTIDE SEQUENCE [LARGE SCALE GENOMIC DNA]</scope>
    <source>
        <strain evidence="1">KSC_2009_1</strain>
    </source>
</reference>